<proteinExistence type="predicted"/>
<dbReference type="RefSeq" id="WP_043667618.1">
    <property type="nucleotide sequence ID" value="NZ_BDCI01000002.1"/>
</dbReference>
<sequence length="208" mass="23148">MSHESEPSPARVEFYFDPICPYAWIASRWVLEVEKLRPLDRRFRVMSLSVLNADNPDLPEKYRARLADGWPPVRAVAALAALDDPTLVDRYYTEFGTRFHHARMRDRKQIIEESLTAIGAPRSVLAAAYTTEFDDAVRRSHRQAMAAVGPEVGTPIIEIDGAAVFGPVLSAVPRGRRAVELFDAVAVLAACPAFAELKRARTDESELG</sequence>
<comment type="caution">
    <text evidence="1">The sequence shown here is derived from an EMBL/GenBank/DDBJ whole genome shotgun (WGS) entry which is preliminary data.</text>
</comment>
<gene>
    <name evidence="1" type="ORF">FG87_09870</name>
</gene>
<evidence type="ECO:0000313" key="1">
    <source>
        <dbReference type="EMBL" id="KIA65184.1"/>
    </source>
</evidence>
<name>A0ABR4ZIP5_9NOCA</name>
<protein>
    <submittedName>
        <fullName evidence="1">DSBA oxidoreductase</fullName>
    </submittedName>
</protein>
<dbReference type="CDD" id="cd02972">
    <property type="entry name" value="DsbA_family"/>
    <property type="match status" value="1"/>
</dbReference>
<dbReference type="InterPro" id="IPR053977">
    <property type="entry name" value="Rv2466c-like"/>
</dbReference>
<dbReference type="Pfam" id="PF22234">
    <property type="entry name" value="Rv2466c-like"/>
    <property type="match status" value="1"/>
</dbReference>
<dbReference type="Gene3D" id="3.40.30.10">
    <property type="entry name" value="Glutaredoxin"/>
    <property type="match status" value="1"/>
</dbReference>
<dbReference type="SUPFAM" id="SSF52833">
    <property type="entry name" value="Thioredoxin-like"/>
    <property type="match status" value="1"/>
</dbReference>
<dbReference type="Proteomes" id="UP000031364">
    <property type="component" value="Unassembled WGS sequence"/>
</dbReference>
<evidence type="ECO:0000313" key="2">
    <source>
        <dbReference type="Proteomes" id="UP000031364"/>
    </source>
</evidence>
<dbReference type="InterPro" id="IPR036249">
    <property type="entry name" value="Thioredoxin-like_sf"/>
</dbReference>
<accession>A0ABR4ZIP5</accession>
<organism evidence="1 2">
    <name type="scientific">Nocardia vulneris</name>
    <dbReference type="NCBI Taxonomy" id="1141657"/>
    <lineage>
        <taxon>Bacteria</taxon>
        <taxon>Bacillati</taxon>
        <taxon>Actinomycetota</taxon>
        <taxon>Actinomycetes</taxon>
        <taxon>Mycobacteriales</taxon>
        <taxon>Nocardiaceae</taxon>
        <taxon>Nocardia</taxon>
    </lineage>
</organism>
<dbReference type="EMBL" id="JNFP01000009">
    <property type="protein sequence ID" value="KIA65184.1"/>
    <property type="molecule type" value="Genomic_DNA"/>
</dbReference>
<keyword evidence="2" id="KW-1185">Reference proteome</keyword>
<reference evidence="1 2" key="1">
    <citation type="journal article" date="2014" name="Int. J. Syst. Evol. Microbiol.">
        <title>Nocardia vulneris sp. nov., isolated from wounds of human patients in North America.</title>
        <authorList>
            <person name="Lasker B.A."/>
            <person name="Bell M."/>
            <person name="Klenk H.P."/>
            <person name="Sproer C."/>
            <person name="Schumann C."/>
            <person name="Schumann P."/>
            <person name="Brown J.M."/>
        </authorList>
    </citation>
    <scope>NUCLEOTIDE SEQUENCE [LARGE SCALE GENOMIC DNA]</scope>
    <source>
        <strain evidence="1 2">W9851</strain>
    </source>
</reference>